<accession>A0A0D2FRN0</accession>
<dbReference type="HOGENOM" id="CLU_1161003_0_0_1"/>
<proteinExistence type="predicted"/>
<name>A0A0D2FRN0_9EURO</name>
<dbReference type="AlphaFoldDB" id="A0A0D2FRN0"/>
<keyword evidence="2" id="KW-1185">Reference proteome</keyword>
<evidence type="ECO:0000313" key="1">
    <source>
        <dbReference type="EMBL" id="KIW69220.1"/>
    </source>
</evidence>
<sequence length="239" mass="27965">MTLILHPSSRNVHNDLRRRYKFGSLTRVSVVSARQHWDREDCPGVAFDYFDAVSNAPDSQFRWIHGQTRVLSLDSFQLFLSRLPELDEDEIALATKLLRQIKQTFEPNDTPSRRLAPVVRRADGEKGRDAAKWVIFLNMPYLSTQESEPRRRRDQQYTFTQSLVQYQYPLEAGIEPDRRQLSYSIHKAYPARQVHVPMFWALLTSSGGCKFYLSTLPYMSRLNWSPFNLGRKLTKCMVF</sequence>
<evidence type="ECO:0000313" key="2">
    <source>
        <dbReference type="Proteomes" id="UP000054266"/>
    </source>
</evidence>
<reference evidence="1 2" key="1">
    <citation type="submission" date="2015-01" db="EMBL/GenBank/DDBJ databases">
        <title>The Genome Sequence of Capronia semiimmersa CBS27337.</title>
        <authorList>
            <consortium name="The Broad Institute Genomics Platform"/>
            <person name="Cuomo C."/>
            <person name="de Hoog S."/>
            <person name="Gorbushina A."/>
            <person name="Stielow B."/>
            <person name="Teixiera M."/>
            <person name="Abouelleil A."/>
            <person name="Chapman S.B."/>
            <person name="Priest M."/>
            <person name="Young S.K."/>
            <person name="Wortman J."/>
            <person name="Nusbaum C."/>
            <person name="Birren B."/>
        </authorList>
    </citation>
    <scope>NUCLEOTIDE SEQUENCE [LARGE SCALE GENOMIC DNA]</scope>
    <source>
        <strain evidence="1 2">CBS 27337</strain>
    </source>
</reference>
<dbReference type="EMBL" id="KN846958">
    <property type="protein sequence ID" value="KIW69220.1"/>
    <property type="molecule type" value="Genomic_DNA"/>
</dbReference>
<protein>
    <submittedName>
        <fullName evidence="1">Uncharacterized protein</fullName>
    </submittedName>
</protein>
<organism evidence="1 2">
    <name type="scientific">Phialophora macrospora</name>
    <dbReference type="NCBI Taxonomy" id="1851006"/>
    <lineage>
        <taxon>Eukaryota</taxon>
        <taxon>Fungi</taxon>
        <taxon>Dikarya</taxon>
        <taxon>Ascomycota</taxon>
        <taxon>Pezizomycotina</taxon>
        <taxon>Eurotiomycetes</taxon>
        <taxon>Chaetothyriomycetidae</taxon>
        <taxon>Chaetothyriales</taxon>
        <taxon>Herpotrichiellaceae</taxon>
        <taxon>Phialophora</taxon>
    </lineage>
</organism>
<dbReference type="Proteomes" id="UP000054266">
    <property type="component" value="Unassembled WGS sequence"/>
</dbReference>
<gene>
    <name evidence="1" type="ORF">PV04_05108</name>
</gene>